<comment type="caution">
    <text evidence="2">The sequence shown here is derived from an EMBL/GenBank/DDBJ whole genome shotgun (WGS) entry which is preliminary data.</text>
</comment>
<dbReference type="PANTHER" id="PTHR19446">
    <property type="entry name" value="REVERSE TRANSCRIPTASES"/>
    <property type="match status" value="1"/>
</dbReference>
<organism evidence="2 3">
    <name type="scientific">Apiospora marii</name>
    <dbReference type="NCBI Taxonomy" id="335849"/>
    <lineage>
        <taxon>Eukaryota</taxon>
        <taxon>Fungi</taxon>
        <taxon>Dikarya</taxon>
        <taxon>Ascomycota</taxon>
        <taxon>Pezizomycotina</taxon>
        <taxon>Sordariomycetes</taxon>
        <taxon>Xylariomycetidae</taxon>
        <taxon>Amphisphaeriales</taxon>
        <taxon>Apiosporaceae</taxon>
        <taxon>Apiospora</taxon>
    </lineage>
</organism>
<protein>
    <submittedName>
        <fullName evidence="2">RNA-directed DNA polymerase from mobile element jockey</fullName>
    </submittedName>
</protein>
<keyword evidence="3" id="KW-1185">Reference proteome</keyword>
<dbReference type="EMBL" id="JAQQWI010000006">
    <property type="protein sequence ID" value="KAK8033928.1"/>
    <property type="molecule type" value="Genomic_DNA"/>
</dbReference>
<proteinExistence type="predicted"/>
<dbReference type="Proteomes" id="UP001396898">
    <property type="component" value="Unassembled WGS sequence"/>
</dbReference>
<reference evidence="2 3" key="1">
    <citation type="submission" date="2023-01" db="EMBL/GenBank/DDBJ databases">
        <title>Analysis of 21 Apiospora genomes using comparative genomics revels a genus with tremendous synthesis potential of carbohydrate active enzymes and secondary metabolites.</title>
        <authorList>
            <person name="Sorensen T."/>
        </authorList>
    </citation>
    <scope>NUCLEOTIDE SEQUENCE [LARGE SCALE GENOMIC DNA]</scope>
    <source>
        <strain evidence="2 3">CBS 20057</strain>
    </source>
</reference>
<keyword evidence="2" id="KW-0548">Nucleotidyltransferase</keyword>
<name>A0ABR1SHW6_9PEZI</name>
<dbReference type="GO" id="GO:0003964">
    <property type="term" value="F:RNA-directed DNA polymerase activity"/>
    <property type="evidence" value="ECO:0007669"/>
    <property type="project" value="UniProtKB-KW"/>
</dbReference>
<sequence>MLEPLGTPPLDCTERVDEYLDKIVEAFKMVIRKLVPFPDRFWTRAINEEKETASSQASSDQPQYESQHTHGQSRDFPCLEHLLGACFKLQYHPRYFKASRTIAVPKDGKAADLPTSYRPISLLSAIGKLLKRLIVNRIKNSLEKGLAKGHNILPAMQFGGLPGKSTTMALATMIDFIRAGWRSAKAPGTSKMLPKKLRKTLCHLVSLLGLGIRGIASGGSRRAAEDLGPEKRP</sequence>
<keyword evidence="2" id="KW-0808">Transferase</keyword>
<keyword evidence="2" id="KW-0695">RNA-directed DNA polymerase</keyword>
<feature type="compositionally biased region" description="Polar residues" evidence="1">
    <location>
        <begin position="53"/>
        <end position="70"/>
    </location>
</feature>
<evidence type="ECO:0000256" key="1">
    <source>
        <dbReference type="SAM" id="MobiDB-lite"/>
    </source>
</evidence>
<feature type="region of interest" description="Disordered" evidence="1">
    <location>
        <begin position="51"/>
        <end position="72"/>
    </location>
</feature>
<gene>
    <name evidence="2" type="ORF">PG991_003326</name>
</gene>
<evidence type="ECO:0000313" key="2">
    <source>
        <dbReference type="EMBL" id="KAK8033928.1"/>
    </source>
</evidence>
<accession>A0ABR1SHW6</accession>
<evidence type="ECO:0000313" key="3">
    <source>
        <dbReference type="Proteomes" id="UP001396898"/>
    </source>
</evidence>